<accession>A0ABN1J9N5</accession>
<dbReference type="SUPFAM" id="SSF48452">
    <property type="entry name" value="TPR-like"/>
    <property type="match status" value="2"/>
</dbReference>
<keyword evidence="1" id="KW-0802">TPR repeat</keyword>
<feature type="transmembrane region" description="Helical" evidence="2">
    <location>
        <begin position="891"/>
        <end position="911"/>
    </location>
</feature>
<dbReference type="InterPro" id="IPR024983">
    <property type="entry name" value="CHAT_dom"/>
</dbReference>
<protein>
    <recommendedName>
        <fullName evidence="3">CHAT domain-containing protein</fullName>
    </recommendedName>
</protein>
<keyword evidence="5" id="KW-1185">Reference proteome</keyword>
<evidence type="ECO:0000313" key="4">
    <source>
        <dbReference type="EMBL" id="GAA0733128.1"/>
    </source>
</evidence>
<dbReference type="PANTHER" id="PTHR10098">
    <property type="entry name" value="RAPSYN-RELATED"/>
    <property type="match status" value="1"/>
</dbReference>
<reference evidence="4 5" key="1">
    <citation type="journal article" date="2019" name="Int. J. Syst. Evol. Microbiol.">
        <title>The Global Catalogue of Microorganisms (GCM) 10K type strain sequencing project: providing services to taxonomists for standard genome sequencing and annotation.</title>
        <authorList>
            <consortium name="The Broad Institute Genomics Platform"/>
            <consortium name="The Broad Institute Genome Sequencing Center for Infectious Disease"/>
            <person name="Wu L."/>
            <person name="Ma J."/>
        </authorList>
    </citation>
    <scope>NUCLEOTIDE SEQUENCE [LARGE SCALE GENOMIC DNA]</scope>
    <source>
        <strain evidence="4 5">JCM 15974</strain>
    </source>
</reference>
<evidence type="ECO:0000313" key="5">
    <source>
        <dbReference type="Proteomes" id="UP001501758"/>
    </source>
</evidence>
<dbReference type="SMART" id="SM00028">
    <property type="entry name" value="TPR"/>
    <property type="match status" value="3"/>
</dbReference>
<feature type="domain" description="CHAT" evidence="3">
    <location>
        <begin position="617"/>
        <end position="880"/>
    </location>
</feature>
<proteinExistence type="predicted"/>
<keyword evidence="2" id="KW-0472">Membrane</keyword>
<feature type="repeat" description="TPR" evidence="1">
    <location>
        <begin position="116"/>
        <end position="149"/>
    </location>
</feature>
<sequence length="915" mass="104687">MNKLFQIQNNNQNKYLFILIVIFVFNTSTILSQEISKSLDSIYNLAIAIEEKITLYHQLLSKHKKTENHTQLGSDAQQIGRWLRKNQNTKKLAIDFVKQAVEARKKATPFNPDLLKRSYNNLGLYYLRDQEYRNSIKTYKELVQIKETNYLIGRGYLKLGECYNILEDPYSAIDNLTKGFTYLEKDKKNLARNHIQIAKSYRLIRNEKYAEKGLNHLKKAEELLLNTPNNQRRLLLIYNDLGGWYLDILNDTINGEKQIRKALSIAEEIKDSKSIPKILYNLGLTKINRNEEAAKKLFSLSLEKTKGNKYNIGVAYSGLGLIENSIGNFAKAEKFYFKSLSSFLNMEISYDNALSKLTKKKLSFTEDPMFILEVFKKIIDNYIDWGIQKKETSYYQKAIDLVKVSDILIGIILESTNSDNSKLLWRSIASGTYASGIQASFEADDVEYGFFLSEKNKALLLQQDILKENGVISSELVEHENSLLRELTGLRKELELSNINTDSITESILLDKQEKLYHLRDSIKTLYPDYIKERQSSALLIPLSDIVIKDNEIVIQYMMTERIGTVFPNTYCLVLSKDAKKLFKLENTEDLHTKIHDLRALLNKPFRNQEDIVSFKKKATTLYHSLFPEEVRSLLKNKKITIVPDYLLSNLPFEALITDTGNYLLEQNEISYTYSLSFQKQNTERKRIATQEFLGIAPKDFKNDLTSLPNSIQEIESGIHQYSGKLLQNEEATKDNFIKEIKDYKIVHLATHAFASDSITPWISFKNEKITNAEIDLLRNNADMVVLSACNTSLGEVHSGEGVLSLARSFFRSGANTVIPSLWSTNDKATATITADFYKNLSEGQTKSAALRTAKLNYLHNNTDAEASPHYWASMILIGDTGTLLPQSNNLWMFLLGFGVAALIILCASVYKRFK</sequence>
<dbReference type="Pfam" id="PF12770">
    <property type="entry name" value="CHAT"/>
    <property type="match status" value="1"/>
</dbReference>
<evidence type="ECO:0000256" key="1">
    <source>
        <dbReference type="PROSITE-ProRule" id="PRU00339"/>
    </source>
</evidence>
<dbReference type="Proteomes" id="UP001501758">
    <property type="component" value="Unassembled WGS sequence"/>
</dbReference>
<dbReference type="EMBL" id="BAAAGE010000007">
    <property type="protein sequence ID" value="GAA0733128.1"/>
    <property type="molecule type" value="Genomic_DNA"/>
</dbReference>
<evidence type="ECO:0000256" key="2">
    <source>
        <dbReference type="SAM" id="Phobius"/>
    </source>
</evidence>
<comment type="caution">
    <text evidence="4">The sequence shown here is derived from an EMBL/GenBank/DDBJ whole genome shotgun (WGS) entry which is preliminary data.</text>
</comment>
<dbReference type="InterPro" id="IPR019734">
    <property type="entry name" value="TPR_rpt"/>
</dbReference>
<dbReference type="RefSeq" id="WP_343914698.1">
    <property type="nucleotide sequence ID" value="NZ_BAAAGE010000007.1"/>
</dbReference>
<dbReference type="InterPro" id="IPR011990">
    <property type="entry name" value="TPR-like_helical_dom_sf"/>
</dbReference>
<name>A0ABN1J9N5_9FLAO</name>
<dbReference type="Gene3D" id="1.25.40.10">
    <property type="entry name" value="Tetratricopeptide repeat domain"/>
    <property type="match status" value="2"/>
</dbReference>
<dbReference type="PROSITE" id="PS50005">
    <property type="entry name" value="TPR"/>
    <property type="match status" value="1"/>
</dbReference>
<organism evidence="4 5">
    <name type="scientific">Aquimarina litoralis</name>
    <dbReference type="NCBI Taxonomy" id="584605"/>
    <lineage>
        <taxon>Bacteria</taxon>
        <taxon>Pseudomonadati</taxon>
        <taxon>Bacteroidota</taxon>
        <taxon>Flavobacteriia</taxon>
        <taxon>Flavobacteriales</taxon>
        <taxon>Flavobacteriaceae</taxon>
        <taxon>Aquimarina</taxon>
    </lineage>
</organism>
<keyword evidence="2" id="KW-1133">Transmembrane helix</keyword>
<gene>
    <name evidence="4" type="ORF">GCM10009430_47020</name>
</gene>
<keyword evidence="2" id="KW-0812">Transmembrane</keyword>
<evidence type="ECO:0000259" key="3">
    <source>
        <dbReference type="Pfam" id="PF12770"/>
    </source>
</evidence>